<protein>
    <submittedName>
        <fullName evidence="2">OadG-related small transporter subunit</fullName>
    </submittedName>
</protein>
<keyword evidence="1" id="KW-0472">Membrane</keyword>
<keyword evidence="3" id="KW-1185">Reference proteome</keyword>
<comment type="caution">
    <text evidence="2">The sequence shown here is derived from an EMBL/GenBank/DDBJ whole genome shotgun (WGS) entry which is preliminary data.</text>
</comment>
<evidence type="ECO:0000313" key="3">
    <source>
        <dbReference type="Proteomes" id="UP001158045"/>
    </source>
</evidence>
<reference evidence="2 3" key="1">
    <citation type="submission" date="2023-04" db="EMBL/GenBank/DDBJ databases">
        <title>Fusibacter bizertensis strain WBS, isolated from littoral bottom sediments of the Arctic seas - biochemical and genomic analysis.</title>
        <authorList>
            <person name="Brioukhanov A.L."/>
        </authorList>
    </citation>
    <scope>NUCLEOTIDE SEQUENCE [LARGE SCALE GENOMIC DNA]</scope>
    <source>
        <strain evidence="2 3">WBS</strain>
    </source>
</reference>
<keyword evidence="1" id="KW-1133">Transmembrane helix</keyword>
<organism evidence="2 3">
    <name type="scientific">Fusibacter bizertensis</name>
    <dbReference type="NCBI Taxonomy" id="1488331"/>
    <lineage>
        <taxon>Bacteria</taxon>
        <taxon>Bacillati</taxon>
        <taxon>Bacillota</taxon>
        <taxon>Clostridia</taxon>
        <taxon>Eubacteriales</taxon>
        <taxon>Eubacteriales Family XII. Incertae Sedis</taxon>
        <taxon>Fusibacter</taxon>
    </lineage>
</organism>
<proteinExistence type="predicted"/>
<feature type="transmembrane region" description="Helical" evidence="1">
    <location>
        <begin position="12"/>
        <end position="33"/>
    </location>
</feature>
<evidence type="ECO:0000313" key="2">
    <source>
        <dbReference type="EMBL" id="MDH8677780.1"/>
    </source>
</evidence>
<dbReference type="RefSeq" id="WP_281093601.1">
    <property type="nucleotide sequence ID" value="NZ_JARYZI010000003.1"/>
</dbReference>
<sequence>MNELELGLELMGYGLAGVFIVLILFFIVIKILVKIFPSRE</sequence>
<name>A0ABT6NBI1_9FIRM</name>
<dbReference type="NCBIfam" id="NF040909">
    <property type="entry name" value="OadG_rel_small"/>
    <property type="match status" value="1"/>
</dbReference>
<keyword evidence="1" id="KW-0812">Transmembrane</keyword>
<dbReference type="EMBL" id="JARYZI010000003">
    <property type="protein sequence ID" value="MDH8677780.1"/>
    <property type="molecule type" value="Genomic_DNA"/>
</dbReference>
<evidence type="ECO:0000256" key="1">
    <source>
        <dbReference type="SAM" id="Phobius"/>
    </source>
</evidence>
<dbReference type="Proteomes" id="UP001158045">
    <property type="component" value="Unassembled WGS sequence"/>
</dbReference>
<accession>A0ABT6NBI1</accession>
<gene>
    <name evidence="2" type="ORF">QE109_06455</name>
</gene>